<dbReference type="GO" id="GO:0016616">
    <property type="term" value="F:oxidoreductase activity, acting on the CH-OH group of donors, NAD or NADP as acceptor"/>
    <property type="evidence" value="ECO:0007669"/>
    <property type="project" value="TreeGrafter"/>
</dbReference>
<proteinExistence type="inferred from homology"/>
<dbReference type="InterPro" id="IPR002347">
    <property type="entry name" value="SDR_fam"/>
</dbReference>
<dbReference type="PROSITE" id="PS00061">
    <property type="entry name" value="ADH_SHORT"/>
    <property type="match status" value="1"/>
</dbReference>
<sequence length="280" mass="29108" precursor="true">MSFVSNTDNPHDAAPVTIVTGGASGIGAATAALLAQRGHHVVTLDRAPVPDASLAAAVADGRLTHIAADLAQEDAVCAAFAAIAHRFGRIDGLVNSAGIESRHLLADMNARDWDRVLDVNLRGTMLCLREAAPLMRDGGSVVNVASIAGKRMSYSGDAAYTASKGAVLAFTRHMAFELSGQRIRVNAVCPGPTLTPMIHRSLSAERIAAVADTVPLGRWVEAADVAESIAFLLSPAAAMITGSTIDVDGGMLVSNGTPHRDYVAARQAHSPKPPPQETRP</sequence>
<gene>
    <name evidence="3" type="ORF">BN948_04211</name>
</gene>
<evidence type="ECO:0000259" key="2">
    <source>
        <dbReference type="SMART" id="SM00822"/>
    </source>
</evidence>
<dbReference type="SUPFAM" id="SSF51735">
    <property type="entry name" value="NAD(P)-binding Rossmann-fold domains"/>
    <property type="match status" value="1"/>
</dbReference>
<dbReference type="InterPro" id="IPR020904">
    <property type="entry name" value="Sc_DH/Rdtase_CS"/>
</dbReference>
<accession>A0A1L1PYT8</accession>
<dbReference type="PRINTS" id="PR00081">
    <property type="entry name" value="GDHRDH"/>
</dbReference>
<dbReference type="PANTHER" id="PTHR42760:SF40">
    <property type="entry name" value="3-OXOACYL-[ACYL-CARRIER-PROTEIN] REDUCTASE, CHLOROPLASTIC"/>
    <property type="match status" value="1"/>
</dbReference>
<dbReference type="RefSeq" id="WP_009519034.1">
    <property type="nucleotide sequence ID" value="NZ_CCAE010000052.1"/>
</dbReference>
<feature type="domain" description="Ketoreductase" evidence="2">
    <location>
        <begin position="15"/>
        <end position="197"/>
    </location>
</feature>
<dbReference type="CDD" id="cd05233">
    <property type="entry name" value="SDR_c"/>
    <property type="match status" value="1"/>
</dbReference>
<dbReference type="InterPro" id="IPR036291">
    <property type="entry name" value="NAD(P)-bd_dom_sf"/>
</dbReference>
<protein>
    <submittedName>
        <fullName evidence="3">Short-chain dehydrogenase reductase sdr</fullName>
    </submittedName>
</protein>
<dbReference type="GO" id="GO:0030497">
    <property type="term" value="P:fatty acid elongation"/>
    <property type="evidence" value="ECO:0007669"/>
    <property type="project" value="TreeGrafter"/>
</dbReference>
<dbReference type="InterPro" id="IPR057326">
    <property type="entry name" value="KR_dom"/>
</dbReference>
<dbReference type="Gene3D" id="3.40.50.720">
    <property type="entry name" value="NAD(P)-binding Rossmann-like Domain"/>
    <property type="match status" value="1"/>
</dbReference>
<organism evidence="3 4">
    <name type="scientific">Hydrogenophaga intermedia</name>
    <dbReference type="NCBI Taxonomy" id="65786"/>
    <lineage>
        <taxon>Bacteria</taxon>
        <taxon>Pseudomonadati</taxon>
        <taxon>Pseudomonadota</taxon>
        <taxon>Betaproteobacteria</taxon>
        <taxon>Burkholderiales</taxon>
        <taxon>Comamonadaceae</taxon>
        <taxon>Hydrogenophaga</taxon>
    </lineage>
</organism>
<keyword evidence="4" id="KW-1185">Reference proteome</keyword>
<reference evidence="4" key="2">
    <citation type="submission" date="2014-11" db="EMBL/GenBank/DDBJ databases">
        <title>Draft genome sequence of Hydrogenophaga intermedia S1.</title>
        <authorList>
            <person name="Gan H.M."/>
            <person name="Chew T.H."/>
            <person name="Stolz A."/>
        </authorList>
    </citation>
    <scope>NUCLEOTIDE SEQUENCE [LARGE SCALE GENOMIC DNA]</scope>
    <source>
        <strain evidence="4">S1</strain>
    </source>
</reference>
<comment type="similarity">
    <text evidence="1">Belongs to the short-chain dehydrogenases/reductases (SDR) family.</text>
</comment>
<dbReference type="AlphaFoldDB" id="A0A1L1PYT8"/>
<dbReference type="EMBL" id="CCAE010000052">
    <property type="protein sequence ID" value="CDN89771.1"/>
    <property type="molecule type" value="Genomic_DNA"/>
</dbReference>
<dbReference type="FunFam" id="3.40.50.720:FF:000084">
    <property type="entry name" value="Short-chain dehydrogenase reductase"/>
    <property type="match status" value="1"/>
</dbReference>
<name>A0A1L1PYT8_HYDIT</name>
<dbReference type="PRINTS" id="PR00080">
    <property type="entry name" value="SDRFAMILY"/>
</dbReference>
<evidence type="ECO:0000313" key="4">
    <source>
        <dbReference type="Proteomes" id="UP000028878"/>
    </source>
</evidence>
<dbReference type="Pfam" id="PF13561">
    <property type="entry name" value="adh_short_C2"/>
    <property type="match status" value="1"/>
</dbReference>
<dbReference type="PANTHER" id="PTHR42760">
    <property type="entry name" value="SHORT-CHAIN DEHYDROGENASES/REDUCTASES FAMILY MEMBER"/>
    <property type="match status" value="1"/>
</dbReference>
<evidence type="ECO:0000313" key="3">
    <source>
        <dbReference type="EMBL" id="CDN89771.1"/>
    </source>
</evidence>
<evidence type="ECO:0000256" key="1">
    <source>
        <dbReference type="ARBA" id="ARBA00006484"/>
    </source>
</evidence>
<dbReference type="Proteomes" id="UP000028878">
    <property type="component" value="Unassembled WGS sequence"/>
</dbReference>
<dbReference type="SMART" id="SM00822">
    <property type="entry name" value="PKS_KR"/>
    <property type="match status" value="1"/>
</dbReference>
<reference evidence="4" key="1">
    <citation type="submission" date="2014-02" db="EMBL/GenBank/DDBJ databases">
        <authorList>
            <person name="Gan H."/>
        </authorList>
    </citation>
    <scope>NUCLEOTIDE SEQUENCE [LARGE SCALE GENOMIC DNA]</scope>
    <source>
        <strain evidence="4">S1</strain>
    </source>
</reference>